<evidence type="ECO:0000313" key="8">
    <source>
        <dbReference type="Proteomes" id="UP000242444"/>
    </source>
</evidence>
<name>A0A263D0N7_9PSEU</name>
<feature type="transmembrane region" description="Helical" evidence="6">
    <location>
        <begin position="158"/>
        <end position="175"/>
    </location>
</feature>
<dbReference type="Gene3D" id="1.20.1740.10">
    <property type="entry name" value="Amino acid/polyamine transporter I"/>
    <property type="match status" value="1"/>
</dbReference>
<feature type="transmembrane region" description="Helical" evidence="6">
    <location>
        <begin position="325"/>
        <end position="348"/>
    </location>
</feature>
<feature type="transmembrane region" description="Helical" evidence="6">
    <location>
        <begin position="98"/>
        <end position="123"/>
    </location>
</feature>
<dbReference type="AlphaFoldDB" id="A0A263D0N7"/>
<dbReference type="Proteomes" id="UP000242444">
    <property type="component" value="Unassembled WGS sequence"/>
</dbReference>
<dbReference type="EMBL" id="NKYE01000012">
    <property type="protein sequence ID" value="OZM71688.1"/>
    <property type="molecule type" value="Genomic_DNA"/>
</dbReference>
<feature type="transmembrane region" description="Helical" evidence="6">
    <location>
        <begin position="279"/>
        <end position="304"/>
    </location>
</feature>
<dbReference type="Pfam" id="PF13520">
    <property type="entry name" value="AA_permease_2"/>
    <property type="match status" value="1"/>
</dbReference>
<keyword evidence="2" id="KW-1003">Cell membrane</keyword>
<keyword evidence="8" id="KW-1185">Reference proteome</keyword>
<dbReference type="InParanoid" id="A0A263D0N7"/>
<sequence length="432" mass="43636">MSDAPAPQVQDLDRHLTLVPAAALAVTTVIGGGALVLPGAALRQAGSNALLGWILAALITIPLIAVFARLGSRYPSAGGVAGFVQAAFGRHSAAGVEVVLIGTFGLGMPAIALSGGGYLVAVFGWSPSYAWIGALILLALATTMLLSGGRVSSKVQTVLAAALTIGLAVAGIVGLSGPTADFTLPALTGGTWEQALSVVGIVFFAFTGWEIIAFTTAEYRNPQRDFPRAVAISYVVVVGVYVLIAAGVQATLDPNDPAAESSPVAAVIRAAVSPTAASLVAVLGVVILAANLIGAMWGASRLIYSSASHRLLPRQLSVLSGAQRTPSAAIIATSALFLVVIGVAAAGVMSPPTMFMVAGQNFFLLYLLSAVVFVKVAQTTAARVVGAVVAVGLTAVVVAGFQPLTILYAVALFAVGFLLSVRGARRLAARSA</sequence>
<dbReference type="PANTHER" id="PTHR42770:SF13">
    <property type="entry name" value="L-METHIONINE_BRANCHED-CHAIN AMINO ACID EXPORTER YJEH"/>
    <property type="match status" value="1"/>
</dbReference>
<dbReference type="RefSeq" id="WP_094864270.1">
    <property type="nucleotide sequence ID" value="NZ_NKYE01000012.1"/>
</dbReference>
<feature type="transmembrane region" description="Helical" evidence="6">
    <location>
        <begin position="354"/>
        <end position="374"/>
    </location>
</feature>
<dbReference type="PANTHER" id="PTHR42770">
    <property type="entry name" value="AMINO ACID TRANSPORTER-RELATED"/>
    <property type="match status" value="1"/>
</dbReference>
<keyword evidence="4 6" id="KW-1133">Transmembrane helix</keyword>
<keyword evidence="3 6" id="KW-0812">Transmembrane</keyword>
<gene>
    <name evidence="7" type="ORF">CFN78_19455</name>
</gene>
<organism evidence="7 8">
    <name type="scientific">Amycolatopsis antarctica</name>
    <dbReference type="NCBI Taxonomy" id="1854586"/>
    <lineage>
        <taxon>Bacteria</taxon>
        <taxon>Bacillati</taxon>
        <taxon>Actinomycetota</taxon>
        <taxon>Actinomycetes</taxon>
        <taxon>Pseudonocardiales</taxon>
        <taxon>Pseudonocardiaceae</taxon>
        <taxon>Amycolatopsis</taxon>
    </lineage>
</organism>
<dbReference type="InterPro" id="IPR050367">
    <property type="entry name" value="APC_superfamily"/>
</dbReference>
<dbReference type="InterPro" id="IPR002293">
    <property type="entry name" value="AA/rel_permease1"/>
</dbReference>
<feature type="transmembrane region" description="Helical" evidence="6">
    <location>
        <begin position="406"/>
        <end position="424"/>
    </location>
</feature>
<dbReference type="OrthoDB" id="4808506at2"/>
<dbReference type="GO" id="GO:0005886">
    <property type="term" value="C:plasma membrane"/>
    <property type="evidence" value="ECO:0007669"/>
    <property type="project" value="UniProtKB-SubCell"/>
</dbReference>
<proteinExistence type="predicted"/>
<evidence type="ECO:0000256" key="4">
    <source>
        <dbReference type="ARBA" id="ARBA00022989"/>
    </source>
</evidence>
<feature type="transmembrane region" description="Helical" evidence="6">
    <location>
        <begin position="16"/>
        <end position="37"/>
    </location>
</feature>
<feature type="transmembrane region" description="Helical" evidence="6">
    <location>
        <begin position="381"/>
        <end position="400"/>
    </location>
</feature>
<evidence type="ECO:0000256" key="5">
    <source>
        <dbReference type="ARBA" id="ARBA00023136"/>
    </source>
</evidence>
<protein>
    <submittedName>
        <fullName evidence="7">Amino acid permease</fullName>
    </submittedName>
</protein>
<evidence type="ECO:0000256" key="2">
    <source>
        <dbReference type="ARBA" id="ARBA00022475"/>
    </source>
</evidence>
<feature type="transmembrane region" description="Helical" evidence="6">
    <location>
        <begin position="49"/>
        <end position="68"/>
    </location>
</feature>
<evidence type="ECO:0000256" key="6">
    <source>
        <dbReference type="SAM" id="Phobius"/>
    </source>
</evidence>
<evidence type="ECO:0000256" key="3">
    <source>
        <dbReference type="ARBA" id="ARBA00022692"/>
    </source>
</evidence>
<evidence type="ECO:0000313" key="7">
    <source>
        <dbReference type="EMBL" id="OZM71688.1"/>
    </source>
</evidence>
<dbReference type="GO" id="GO:0022857">
    <property type="term" value="F:transmembrane transporter activity"/>
    <property type="evidence" value="ECO:0007669"/>
    <property type="project" value="InterPro"/>
</dbReference>
<comment type="caution">
    <text evidence="7">The sequence shown here is derived from an EMBL/GenBank/DDBJ whole genome shotgun (WGS) entry which is preliminary data.</text>
</comment>
<keyword evidence="5 6" id="KW-0472">Membrane</keyword>
<feature type="transmembrane region" description="Helical" evidence="6">
    <location>
        <begin position="195"/>
        <end position="217"/>
    </location>
</feature>
<reference evidence="7 8" key="1">
    <citation type="submission" date="2017-07" db="EMBL/GenBank/DDBJ databases">
        <title>Amycolatopsis antarcticus sp. nov., isolated from the surface of an Antarcticus brown macroalga.</title>
        <authorList>
            <person name="Wang J."/>
            <person name="Leiva S."/>
            <person name="Huang J."/>
            <person name="Huang Y."/>
        </authorList>
    </citation>
    <scope>NUCLEOTIDE SEQUENCE [LARGE SCALE GENOMIC DNA]</scope>
    <source>
        <strain evidence="7 8">AU-G6</strain>
    </source>
</reference>
<accession>A0A263D0N7</accession>
<comment type="subcellular location">
    <subcellularLocation>
        <location evidence="1">Cell membrane</location>
        <topology evidence="1">Multi-pass membrane protein</topology>
    </subcellularLocation>
</comment>
<evidence type="ECO:0000256" key="1">
    <source>
        <dbReference type="ARBA" id="ARBA00004651"/>
    </source>
</evidence>
<feature type="transmembrane region" description="Helical" evidence="6">
    <location>
        <begin position="129"/>
        <end position="146"/>
    </location>
</feature>
<feature type="transmembrane region" description="Helical" evidence="6">
    <location>
        <begin position="229"/>
        <end position="252"/>
    </location>
</feature>
<dbReference type="PIRSF" id="PIRSF006060">
    <property type="entry name" value="AA_transporter"/>
    <property type="match status" value="1"/>
</dbReference>